<proteinExistence type="predicted"/>
<accession>A0A644WBU5</accession>
<dbReference type="SUPFAM" id="SSF50475">
    <property type="entry name" value="FMN-binding split barrel"/>
    <property type="match status" value="1"/>
</dbReference>
<dbReference type="Pfam" id="PF12900">
    <property type="entry name" value="Pyridox_ox_2"/>
    <property type="match status" value="1"/>
</dbReference>
<reference evidence="1" key="1">
    <citation type="submission" date="2019-08" db="EMBL/GenBank/DDBJ databases">
        <authorList>
            <person name="Kucharzyk K."/>
            <person name="Murdoch R.W."/>
            <person name="Higgins S."/>
            <person name="Loffler F."/>
        </authorList>
    </citation>
    <scope>NUCLEOTIDE SEQUENCE</scope>
</reference>
<dbReference type="AlphaFoldDB" id="A0A644WBU5"/>
<organism evidence="1">
    <name type="scientific">bioreactor metagenome</name>
    <dbReference type="NCBI Taxonomy" id="1076179"/>
    <lineage>
        <taxon>unclassified sequences</taxon>
        <taxon>metagenomes</taxon>
        <taxon>ecological metagenomes</taxon>
    </lineage>
</organism>
<dbReference type="PANTHER" id="PTHR34071">
    <property type="entry name" value="5-NITROIMIDAZOLE ANTIBIOTICS RESISTANCE PROTEIN, NIMA-FAMILY-RELATED PROTEIN-RELATED"/>
    <property type="match status" value="1"/>
</dbReference>
<evidence type="ECO:0000313" key="1">
    <source>
        <dbReference type="EMBL" id="MPM00033.1"/>
    </source>
</evidence>
<dbReference type="Gene3D" id="2.30.110.10">
    <property type="entry name" value="Electron Transport, Fmn-binding Protein, Chain A"/>
    <property type="match status" value="1"/>
</dbReference>
<protein>
    <recommendedName>
        <fullName evidence="2">Pyridoxamine 5'-phosphate oxidase putative domain-containing protein</fullName>
    </recommendedName>
</protein>
<dbReference type="InterPro" id="IPR012349">
    <property type="entry name" value="Split_barrel_FMN-bd"/>
</dbReference>
<dbReference type="EMBL" id="VSSQ01000703">
    <property type="protein sequence ID" value="MPM00033.1"/>
    <property type="molecule type" value="Genomic_DNA"/>
</dbReference>
<dbReference type="InterPro" id="IPR024747">
    <property type="entry name" value="Pyridox_Oxase-rel"/>
</dbReference>
<gene>
    <name evidence="1" type="ORF">SDC9_46255</name>
</gene>
<evidence type="ECO:0008006" key="2">
    <source>
        <dbReference type="Google" id="ProtNLM"/>
    </source>
</evidence>
<name>A0A644WBU5_9ZZZZ</name>
<dbReference type="PANTHER" id="PTHR34071:SF2">
    <property type="entry name" value="FLAVIN-NUCLEOTIDE-BINDING PROTEIN"/>
    <property type="match status" value="1"/>
</dbReference>
<sequence>MQFRTMRRSRQLLSHEESEAVLKRGSHGILACLGDGDYPYAVPLNYVYYDGKIFLHSAKEGHKVDAILHHPKVSFTVVDEDTIIGKEYTSYFRSVIVFGKASIAEGRAWKDAFLAMADKYCASQPIAERIEKVETCSQALIIVIEIEHCTGKEAVEYVRAKSDTALSC</sequence>
<comment type="caution">
    <text evidence="1">The sequence shown here is derived from an EMBL/GenBank/DDBJ whole genome shotgun (WGS) entry which is preliminary data.</text>
</comment>